<dbReference type="InterPro" id="IPR000700">
    <property type="entry name" value="PAS-assoc_C"/>
</dbReference>
<accession>A0A5K7ZNR8</accession>
<dbReference type="Gene3D" id="3.40.190.10">
    <property type="entry name" value="Periplasmic binding protein-like II"/>
    <property type="match status" value="2"/>
</dbReference>
<reference evidence="4 5" key="1">
    <citation type="submission" date="2019-11" db="EMBL/GenBank/DDBJ databases">
        <title>Comparative genomics of hydrocarbon-degrading Desulfosarcina strains.</title>
        <authorList>
            <person name="Watanabe M."/>
            <person name="Kojima H."/>
            <person name="Fukui M."/>
        </authorList>
    </citation>
    <scope>NUCLEOTIDE SEQUENCE [LARGE SCALE GENOMIC DNA]</scope>
    <source>
        <strain evidence="4 5">28bB2T</strain>
    </source>
</reference>
<dbReference type="Pfam" id="PF13426">
    <property type="entry name" value="PAS_9"/>
    <property type="match status" value="1"/>
</dbReference>
<feature type="domain" description="PAS" evidence="2">
    <location>
        <begin position="711"/>
        <end position="781"/>
    </location>
</feature>
<evidence type="ECO:0008006" key="6">
    <source>
        <dbReference type="Google" id="ProtNLM"/>
    </source>
</evidence>
<evidence type="ECO:0000256" key="1">
    <source>
        <dbReference type="SAM" id="Phobius"/>
    </source>
</evidence>
<dbReference type="Pfam" id="PF00497">
    <property type="entry name" value="SBP_bac_3"/>
    <property type="match status" value="1"/>
</dbReference>
<dbReference type="SMART" id="SM00086">
    <property type="entry name" value="PAC"/>
    <property type="match status" value="2"/>
</dbReference>
<dbReference type="EMBL" id="AP021876">
    <property type="protein sequence ID" value="BBO82901.1"/>
    <property type="molecule type" value="Genomic_DNA"/>
</dbReference>
<gene>
    <name evidence="4" type="ORF">DSCO28_34670</name>
</gene>
<dbReference type="AlphaFoldDB" id="A0A5K7ZNR8"/>
<dbReference type="PANTHER" id="PTHR44757">
    <property type="entry name" value="DIGUANYLATE CYCLASE DGCP"/>
    <property type="match status" value="1"/>
</dbReference>
<dbReference type="CDD" id="cd01007">
    <property type="entry name" value="PBP2_BvgS_HisK_like"/>
    <property type="match status" value="1"/>
</dbReference>
<dbReference type="CDD" id="cd00130">
    <property type="entry name" value="PAS"/>
    <property type="match status" value="1"/>
</dbReference>
<protein>
    <recommendedName>
        <fullName evidence="6">Histidine kinase</fullName>
    </recommendedName>
</protein>
<dbReference type="Gene3D" id="3.30.450.20">
    <property type="entry name" value="PAS domain"/>
    <property type="match status" value="2"/>
</dbReference>
<evidence type="ECO:0000259" key="2">
    <source>
        <dbReference type="PROSITE" id="PS50112"/>
    </source>
</evidence>
<dbReference type="NCBIfam" id="TIGR00229">
    <property type="entry name" value="sensory_box"/>
    <property type="match status" value="2"/>
</dbReference>
<dbReference type="InterPro" id="IPR035965">
    <property type="entry name" value="PAS-like_dom_sf"/>
</dbReference>
<feature type="domain" description="PAC" evidence="3">
    <location>
        <begin position="788"/>
        <end position="838"/>
    </location>
</feature>
<dbReference type="PROSITE" id="PS50113">
    <property type="entry name" value="PAC"/>
    <property type="match status" value="1"/>
</dbReference>
<dbReference type="KEGG" id="dov:DSCO28_34670"/>
<evidence type="ECO:0000259" key="3">
    <source>
        <dbReference type="PROSITE" id="PS50113"/>
    </source>
</evidence>
<proteinExistence type="predicted"/>
<feature type="transmembrane region" description="Helical" evidence="1">
    <location>
        <begin position="659"/>
        <end position="682"/>
    </location>
</feature>
<dbReference type="SMART" id="SM00062">
    <property type="entry name" value="PBPb"/>
    <property type="match status" value="1"/>
</dbReference>
<dbReference type="SUPFAM" id="SSF53850">
    <property type="entry name" value="Periplasmic binding protein-like II"/>
    <property type="match status" value="1"/>
</dbReference>
<dbReference type="InterPro" id="IPR001610">
    <property type="entry name" value="PAC"/>
</dbReference>
<keyword evidence="1" id="KW-1133">Transmembrane helix</keyword>
<dbReference type="Pfam" id="PF13188">
    <property type="entry name" value="PAS_8"/>
    <property type="match status" value="1"/>
</dbReference>
<keyword evidence="1" id="KW-0812">Transmembrane</keyword>
<dbReference type="InterPro" id="IPR001638">
    <property type="entry name" value="Solute-binding_3/MltF_N"/>
</dbReference>
<evidence type="ECO:0000313" key="4">
    <source>
        <dbReference type="EMBL" id="BBO82901.1"/>
    </source>
</evidence>
<dbReference type="PANTHER" id="PTHR44757:SF2">
    <property type="entry name" value="BIOFILM ARCHITECTURE MAINTENANCE PROTEIN MBAA"/>
    <property type="match status" value="1"/>
</dbReference>
<sequence>MTAPGEIDLTPSEKAFLQARREIRIGVMANWPPMNFLNTSGQPDGIGAGYIKALNRRLGGILKIVPGDFSENLEQVRARELDGLMDVTPKPEREVFLNFTRVYLNIPHVIVAPEDGPGYNNEDDLTGKILALEKGFGNVKFFREKYPAVKIREYPDTAHAIGAAARGEADAYAGNRAVAAYLMEQELISNLRFHGRLRKPGSILTIGVRKDWPELVSILNKALAVMPHEEIRAIHLKWTGFGSKPVASQKVVATQQEIPPQAVPATHYKRLIGYLVTGFLLISLMAFILIRILKRENVVIRLGSSWFRRLVLAGLSIFILIVALLGWLTIEINKKMNLQAVDENLRQILSVSQDRLNLWLDERYSDIISLGRDPKLVTLTKRLLQVEPVPGRLLNSTELQDMRSFFNQSRDILSNTGVFIISPELITIGAMRDGDVGAPNLIARKHSKLLQQVFNEVVVPLPIIASELHPEEPSQSKSQSKPHSMFFVGPVQDTDGRFLAVLMVQVAPWKDFARAMKFFGSSGTGETYIFDRNGCMLSPSRFETQLRRIGLLPENRSSSLNIEIRDPGVNMINGERPDVERSRQPLTLMVSRALSLRNEMRAAGVTMGHSPIESNLDGYNDYRGMPVFGAWRWCANLNIGIAAEIDKDAALARFYQIRLTIMGILGFTLLLSSGAILFVLIVGEHTSRALIRARDNLEAKVAERTAELKDNQERFEALLESAPDAMVVSKASGEIVLINSQAEHLFGYQRDELLGSPVERLVSEKKKKAHSAGRQRFLDEAAVGVISSESELTARAKDGTRISVDISLSPLKTADGVLVVASIRDITERKRMEEALFAERERLQQILDTSPAGVVITTKEKVCFANPRIRKLFGVEIGDPSPAYYVHPEERTYLIDKIEAEGKVENYDLKIYDRNHAIRDVLVNYIRINYNGEKSILAWLLDITDRKSAEREIEEKFDELARFRRLAVGRELKMIDLKKEINTLSAQLGRGRKYKIVSRQVKSRS</sequence>
<feature type="transmembrane region" description="Helical" evidence="1">
    <location>
        <begin position="271"/>
        <end position="290"/>
    </location>
</feature>
<dbReference type="Proteomes" id="UP000425960">
    <property type="component" value="Chromosome"/>
</dbReference>
<evidence type="ECO:0000313" key="5">
    <source>
        <dbReference type="Proteomes" id="UP000425960"/>
    </source>
</evidence>
<dbReference type="InterPro" id="IPR000014">
    <property type="entry name" value="PAS"/>
</dbReference>
<name>A0A5K7ZNR8_9BACT</name>
<dbReference type="SMART" id="SM00091">
    <property type="entry name" value="PAS"/>
    <property type="match status" value="2"/>
</dbReference>
<dbReference type="SUPFAM" id="SSF55785">
    <property type="entry name" value="PYP-like sensor domain (PAS domain)"/>
    <property type="match status" value="2"/>
</dbReference>
<dbReference type="InterPro" id="IPR052155">
    <property type="entry name" value="Biofilm_reg_signaling"/>
</dbReference>
<dbReference type="PROSITE" id="PS50112">
    <property type="entry name" value="PAS"/>
    <property type="match status" value="1"/>
</dbReference>
<feature type="transmembrane region" description="Helical" evidence="1">
    <location>
        <begin position="310"/>
        <end position="330"/>
    </location>
</feature>
<keyword evidence="1" id="KW-0472">Membrane</keyword>
<organism evidence="4 5">
    <name type="scientific">Desulfosarcina ovata subsp. sediminis</name>
    <dbReference type="NCBI Taxonomy" id="885957"/>
    <lineage>
        <taxon>Bacteria</taxon>
        <taxon>Pseudomonadati</taxon>
        <taxon>Thermodesulfobacteriota</taxon>
        <taxon>Desulfobacteria</taxon>
        <taxon>Desulfobacterales</taxon>
        <taxon>Desulfosarcinaceae</taxon>
        <taxon>Desulfosarcina</taxon>
    </lineage>
</organism>